<evidence type="ECO:0000313" key="4">
    <source>
        <dbReference type="Proteomes" id="UP001467690"/>
    </source>
</evidence>
<keyword evidence="4" id="KW-1185">Reference proteome</keyword>
<dbReference type="Pfam" id="PF01380">
    <property type="entry name" value="SIS"/>
    <property type="match status" value="2"/>
</dbReference>
<dbReference type="SUPFAM" id="SSF53697">
    <property type="entry name" value="SIS domain"/>
    <property type="match status" value="1"/>
</dbReference>
<dbReference type="InterPro" id="IPR035490">
    <property type="entry name" value="GlmS/FrlB_SIS"/>
</dbReference>
<proteinExistence type="predicted"/>
<keyword evidence="3" id="KW-0378">Hydrolase</keyword>
<evidence type="ECO:0000313" key="3">
    <source>
        <dbReference type="EMBL" id="MER2491064.1"/>
    </source>
</evidence>
<name>A0ABV1RDS7_9ALTE</name>
<dbReference type="InterPro" id="IPR035466">
    <property type="entry name" value="GlmS/AgaS_SIS"/>
</dbReference>
<gene>
    <name evidence="3" type="ORF">ABS311_04130</name>
</gene>
<organism evidence="3 4">
    <name type="scientific">Catenovulum sediminis</name>
    <dbReference type="NCBI Taxonomy" id="1740262"/>
    <lineage>
        <taxon>Bacteria</taxon>
        <taxon>Pseudomonadati</taxon>
        <taxon>Pseudomonadota</taxon>
        <taxon>Gammaproteobacteria</taxon>
        <taxon>Alteromonadales</taxon>
        <taxon>Alteromonadaceae</taxon>
        <taxon>Catenovulum</taxon>
    </lineage>
</organism>
<accession>A0ABV1RDS7</accession>
<dbReference type="EC" id="3.5.-.-" evidence="3"/>
<dbReference type="CDD" id="cd05009">
    <property type="entry name" value="SIS_GlmS_GlmD_2"/>
    <property type="match status" value="1"/>
</dbReference>
<dbReference type="Gene3D" id="3.40.50.10490">
    <property type="entry name" value="Glucose-6-phosphate isomerase like protein, domain 1"/>
    <property type="match status" value="2"/>
</dbReference>
<dbReference type="Proteomes" id="UP001467690">
    <property type="component" value="Unassembled WGS sequence"/>
</dbReference>
<sequence>MTTQTIMEQEARESATRIKQQLQKNKALAQALGAKIREYKPKFVYIIGRGSSDHAGVFAKYLIEIEAGLSVASAAPSVASVYQKQLDLSGALVLAISQSGRSPDILAQLDMAKAAGALTVALVNDESSPLAQNADFLLPLNAGVETAVAATKSYLCTLSAVLQLVAHWKQDQSLHLALDVLPKQLTQVVESAPQLTTSTLKNVHNCVVLGRGLGYAVSREIALKLKEVCSIHAEAYSSAEFVHGPIALAGKKLYALDITIEDEANQFHKQQIEDLKARGAHVVHMHQVVSSCHPRTSALLVLQKFYVDIAEVSVELGYNPDAPLGLNKVTRTQ</sequence>
<dbReference type="RefSeq" id="WP_350400796.1">
    <property type="nucleotide sequence ID" value="NZ_JBELOE010000080.1"/>
</dbReference>
<comment type="caution">
    <text evidence="3">The sequence shown here is derived from an EMBL/GenBank/DDBJ whole genome shotgun (WGS) entry which is preliminary data.</text>
</comment>
<keyword evidence="1" id="KW-0677">Repeat</keyword>
<dbReference type="PROSITE" id="PS51464">
    <property type="entry name" value="SIS"/>
    <property type="match status" value="2"/>
</dbReference>
<dbReference type="PANTHER" id="PTHR10937:SF8">
    <property type="entry name" value="AMINOTRANSFERASE-RELATED"/>
    <property type="match status" value="1"/>
</dbReference>
<evidence type="ECO:0000256" key="1">
    <source>
        <dbReference type="ARBA" id="ARBA00022737"/>
    </source>
</evidence>
<dbReference type="InterPro" id="IPR046348">
    <property type="entry name" value="SIS_dom_sf"/>
</dbReference>
<protein>
    <submittedName>
        <fullName evidence="3">SIS domain-containing protein</fullName>
        <ecNumber evidence="3">3.5.-.-</ecNumber>
    </submittedName>
</protein>
<feature type="domain" description="SIS" evidence="2">
    <location>
        <begin position="28"/>
        <end position="183"/>
    </location>
</feature>
<reference evidence="3 4" key="1">
    <citation type="submission" date="2024-06" db="EMBL/GenBank/DDBJ databases">
        <authorList>
            <person name="Chen R.Y."/>
        </authorList>
    </citation>
    <scope>NUCLEOTIDE SEQUENCE [LARGE SCALE GENOMIC DNA]</scope>
    <source>
        <strain evidence="3 4">D2</strain>
    </source>
</reference>
<dbReference type="GO" id="GO:0016787">
    <property type="term" value="F:hydrolase activity"/>
    <property type="evidence" value="ECO:0007669"/>
    <property type="project" value="UniProtKB-KW"/>
</dbReference>
<dbReference type="PANTHER" id="PTHR10937">
    <property type="entry name" value="GLUCOSAMINE--FRUCTOSE-6-PHOSPHATE AMINOTRANSFERASE, ISOMERIZING"/>
    <property type="match status" value="1"/>
</dbReference>
<dbReference type="CDD" id="cd05008">
    <property type="entry name" value="SIS_GlmS_GlmD_1"/>
    <property type="match status" value="1"/>
</dbReference>
<dbReference type="EMBL" id="JBELOE010000080">
    <property type="protein sequence ID" value="MER2491064.1"/>
    <property type="molecule type" value="Genomic_DNA"/>
</dbReference>
<feature type="domain" description="SIS" evidence="2">
    <location>
        <begin position="196"/>
        <end position="333"/>
    </location>
</feature>
<dbReference type="InterPro" id="IPR001347">
    <property type="entry name" value="SIS_dom"/>
</dbReference>
<dbReference type="NCBIfam" id="NF046059">
    <property type="entry name" value="NagB_SO3506"/>
    <property type="match status" value="1"/>
</dbReference>
<evidence type="ECO:0000259" key="2">
    <source>
        <dbReference type="PROSITE" id="PS51464"/>
    </source>
</evidence>